<evidence type="ECO:0000313" key="3">
    <source>
        <dbReference type="Proteomes" id="UP000400981"/>
    </source>
</evidence>
<dbReference type="InterPro" id="IPR052516">
    <property type="entry name" value="N-heterocyclic_Hydroxylase"/>
</dbReference>
<dbReference type="InterPro" id="IPR046867">
    <property type="entry name" value="AldOxase/xan_DH_MoCoBD2"/>
</dbReference>
<dbReference type="Pfam" id="PF20256">
    <property type="entry name" value="MoCoBD_2"/>
    <property type="match status" value="2"/>
</dbReference>
<dbReference type="Gene3D" id="3.30.365.10">
    <property type="entry name" value="Aldehyde oxidase/xanthine dehydrogenase, molybdopterin binding domain"/>
    <property type="match status" value="4"/>
</dbReference>
<dbReference type="Gene3D" id="3.90.1170.50">
    <property type="entry name" value="Aldehyde oxidase/xanthine dehydrogenase, a/b hammerhead"/>
    <property type="match status" value="1"/>
</dbReference>
<dbReference type="SMART" id="SM01008">
    <property type="entry name" value="Ald_Xan_dh_C"/>
    <property type="match status" value="1"/>
</dbReference>
<feature type="domain" description="Aldehyde oxidase/xanthine dehydrogenase a/b hammerhead" evidence="1">
    <location>
        <begin position="230"/>
        <end position="309"/>
    </location>
</feature>
<dbReference type="InterPro" id="IPR037165">
    <property type="entry name" value="AldOxase/xan_DH_Mopterin-bd_sf"/>
</dbReference>
<dbReference type="InterPro" id="IPR006311">
    <property type="entry name" value="TAT_signal"/>
</dbReference>
<keyword evidence="3" id="KW-1185">Reference proteome</keyword>
<evidence type="ECO:0000313" key="2">
    <source>
        <dbReference type="EMBL" id="VVD72889.1"/>
    </source>
</evidence>
<organism evidence="2 3">
    <name type="scientific">Pandoraea eparura</name>
    <dbReference type="NCBI Taxonomy" id="2508291"/>
    <lineage>
        <taxon>Bacteria</taxon>
        <taxon>Pseudomonadati</taxon>
        <taxon>Pseudomonadota</taxon>
        <taxon>Betaproteobacteria</taxon>
        <taxon>Burkholderiales</taxon>
        <taxon>Burkholderiaceae</taxon>
        <taxon>Pandoraea</taxon>
    </lineage>
</organism>
<reference evidence="2 3" key="1">
    <citation type="submission" date="2019-08" db="EMBL/GenBank/DDBJ databases">
        <authorList>
            <person name="Peeters C."/>
        </authorList>
    </citation>
    <scope>NUCLEOTIDE SEQUENCE [LARGE SCALE GENOMIC DNA]</scope>
    <source>
        <strain evidence="2 3">LMG 31012</strain>
    </source>
</reference>
<dbReference type="InterPro" id="IPR008274">
    <property type="entry name" value="AldOxase/xan_DH_MoCoBD1"/>
</dbReference>
<evidence type="ECO:0000259" key="1">
    <source>
        <dbReference type="SMART" id="SM01008"/>
    </source>
</evidence>
<dbReference type="Pfam" id="PF02738">
    <property type="entry name" value="MoCoBD_1"/>
    <property type="match status" value="1"/>
</dbReference>
<dbReference type="PIRSF" id="PIRSF036389">
    <property type="entry name" value="IOR_B"/>
    <property type="match status" value="1"/>
</dbReference>
<accession>A0A5E4SFV0</accession>
<dbReference type="GO" id="GO:0016491">
    <property type="term" value="F:oxidoreductase activity"/>
    <property type="evidence" value="ECO:0007669"/>
    <property type="project" value="InterPro"/>
</dbReference>
<dbReference type="PANTHER" id="PTHR47495">
    <property type="entry name" value="ALDEHYDE DEHYDROGENASE"/>
    <property type="match status" value="1"/>
</dbReference>
<sequence>MPLQNAERTLAAVNEAASDLPASLSRRHWLKGMSLAAGSLLIPISASWVASPEARAAGENLIEINDWIRIDADGTTVLGLSQCEVGQGVYTGLPQVLADELDADWRRVRVEFVTARDAYRTAAANEALQQFVGASMSVTLFYERLRIAGAQAREALVAVAAHRLGVRTTNCVTREGRVIHPQSGRSLGYGELAAEAAKVPLNSHPRLKNEAAHALIGKPVLRLDTPSKVDGSAVFGIDVKVPDMLVGAVRMAPTTGGVPLSVRNRDEVKARKGVHDVVQAKDAIIVVADDYWRAKQACDALDVEWKTGAARDSETIFAQRRAALVDGKAGIATDIGDAPGLIAAGAAGTAGGKVVTADYHTPYIVHATMEPVNATVHVRKDKGEIEVWGPIQGQDKVRWALGGIFKLPPEKVILHTTFLGGSFGRKYVPDFVIHAAVASAAIGRPVKVIRSREDDLRHGFYRPCASGRFQAVLGHDGLPTALHVRVAGQSLYNVIKKDHYEKAGYDETMLDGLYDLAYAVPNLRVEGIDVPQPNIPVSFLRSVGSTSSVFFLESFIDELADAAGADPVEYRKRLLKHDALATRVIETTAASAGWHTKARPGVHRGFGYCTYTGRGAAFSTYVAIAVELRVVNDRFKIERVVCGVDCGRAINPNLIRANLEGGIGFALTNTFKSQITFAEGGVAQSNFGDYPLLYLVEMPTIETVIVPSDRPPQGCGEVSLPPVAPAVAQAIRRATGVRARSMPLPQTVADARALTLDGHEAAVAGKGHA</sequence>
<dbReference type="PANTHER" id="PTHR47495:SF2">
    <property type="entry name" value="ALDEHYDE DEHYDROGENASE"/>
    <property type="match status" value="1"/>
</dbReference>
<protein>
    <submittedName>
        <fullName evidence="2">Acylaldehyde oxidase</fullName>
    </submittedName>
</protein>
<dbReference type="InterPro" id="IPR012368">
    <property type="entry name" value="OxRdtase_Mopterin-bd_su_IorB"/>
</dbReference>
<dbReference type="AlphaFoldDB" id="A0A5E4SFV0"/>
<name>A0A5E4SFV0_9BURK</name>
<dbReference type="SUPFAM" id="SSF56003">
    <property type="entry name" value="Molybdenum cofactor-binding domain"/>
    <property type="match status" value="2"/>
</dbReference>
<dbReference type="EMBL" id="CABPSH010000001">
    <property type="protein sequence ID" value="VVD72889.1"/>
    <property type="molecule type" value="Genomic_DNA"/>
</dbReference>
<proteinExistence type="predicted"/>
<dbReference type="InterPro" id="IPR000674">
    <property type="entry name" value="Ald_Oxase/Xan_DH_a/b"/>
</dbReference>
<dbReference type="PROSITE" id="PS51318">
    <property type="entry name" value="TAT"/>
    <property type="match status" value="1"/>
</dbReference>
<dbReference type="Proteomes" id="UP000400981">
    <property type="component" value="Unassembled WGS sequence"/>
</dbReference>
<dbReference type="OrthoDB" id="9767994at2"/>
<gene>
    <name evidence="2" type="ORF">PEP31012_00702</name>
</gene>